<evidence type="ECO:0000313" key="2">
    <source>
        <dbReference type="EMBL" id="ESK92996.1"/>
    </source>
</evidence>
<dbReference type="HOGENOM" id="CLU_262735_0_0_1"/>
<dbReference type="Proteomes" id="UP000017559">
    <property type="component" value="Unassembled WGS sequence"/>
</dbReference>
<sequence>MATIEDVRGALSALKLKTDPLKDAELCNAADKLSSYLTLLELSSISLHTARDSRVVFRKELILLYKRFPTEAFRFSTVLYSFIHSRQILEGGGGESTNNWSGIMHGILSGVMDYLDEPGSTASAKAIVAKNFYSLLSAYYFPSEIPESTVDESDKDLLCAVYMLLGDLVRGHKGNQHDLRNKYAGGGKHIGAALARRREFETIEALLQLIANLLPSAQGDNQKRNQFLDAVFDPNLFPYHEAMKGLMAKLPKADWEEIERRLIDILAKTNINFPQPFKIVQSSVNCNVANPVGRLYMEEKAITSNVKEASALLIFMRRPLTSDRRPATLTVDIERSSQSLFLEIFKARGLLRVVDHGEPKLSKLDAELSLEFPSTFRTIEEKVQQFCEFPSEGDGLLVTARVPTPLTPLPEQSSPIPATSAVNTLPKPQNRGDDNQETEKLSEKGVLPNMTGVGVLQLAKPKRKSQADDGSMRPKKRSRDDPSSEADPTSDLFGKSPKTAPKKRYGRKARTSSPAPPDSESEYEEVPAPRSRKVPAPAKHAKRGKALAMKAKTNKKQVTTTGQKELPKEEKVSNRDTKRPIEMSSDIDEYDFDDAKIDDKSSNTFLHSFGASRKADDYKDKKPHVDFRTVEDELKPQRTPTTKIAVVKAPGKTKRQVQIVESKDEDDTIIAETPAPKTKEKEHSKDPENKDQIGKGLKAPTEDHHKQSVIKNPLSEVKVKKIVEFNKTPGLMQNTATAGPGQVLATDIEKRFTRRSARAAGQRNKQDQQQALNASEKTKSRDNSYTVKVTDEQSLMNTRSLFMARPMVDEGILGPALTISPAELYATAYEEYLVPIKRSGEAEQSPAAEKTTIDLTQDDFPKPLPLASKPVPAASVLDTPIPLFMKSPPKKAKTHPLITHPPELNSPEAQPDIPLHFSPMNKDSHQSSKFIEHQQPEALLRLDIKPHDTPVLLINHTSESSAITVPKETAKSHSAHATGRFFLGAAAQSTLRILNQNPSTLDADSTTPEQKTSRNPNRSSDNQFLTKSTERPPRSQHVSALAQASNLKTQVTHLDKKGHRPAFGTFKPAATSTRSPVVPRRLGISQLLPLSTNFTDPAEARVGGTKHEQPDIFDDDAEEDPDTPRDIVEVLSNIQKVLVDKITKRIESVGTEVRIGRDNILREAAVEVENMASESVACFNALVELESEYSSYRREVMERLEDAHRINTSIVERLGEIVEHHDRNSASKRFPKSLPALPSSLGISDA</sequence>
<keyword evidence="3" id="KW-1185">Reference proteome</keyword>
<feature type="compositionally biased region" description="Basic and acidic residues" evidence="1">
    <location>
        <begin position="677"/>
        <end position="693"/>
    </location>
</feature>
<feature type="compositionally biased region" description="Basic residues" evidence="1">
    <location>
        <begin position="500"/>
        <end position="510"/>
    </location>
</feature>
<organism evidence="2 3">
    <name type="scientific">Moniliophthora roreri (strain MCA 2997)</name>
    <name type="common">Cocoa frosty pod rot fungus</name>
    <name type="synonym">Crinipellis roreri</name>
    <dbReference type="NCBI Taxonomy" id="1381753"/>
    <lineage>
        <taxon>Eukaryota</taxon>
        <taxon>Fungi</taxon>
        <taxon>Dikarya</taxon>
        <taxon>Basidiomycota</taxon>
        <taxon>Agaricomycotina</taxon>
        <taxon>Agaricomycetes</taxon>
        <taxon>Agaricomycetidae</taxon>
        <taxon>Agaricales</taxon>
        <taxon>Marasmiineae</taxon>
        <taxon>Marasmiaceae</taxon>
        <taxon>Moniliophthora</taxon>
    </lineage>
</organism>
<feature type="compositionally biased region" description="Basic and acidic residues" evidence="1">
    <location>
        <begin position="465"/>
        <end position="482"/>
    </location>
</feature>
<feature type="region of interest" description="Disordered" evidence="1">
    <location>
        <begin position="997"/>
        <end position="1074"/>
    </location>
</feature>
<gene>
    <name evidence="2" type="ORF">Moror_8899</name>
</gene>
<dbReference type="KEGG" id="mrr:Moror_8899"/>
<proteinExistence type="predicted"/>
<feature type="compositionally biased region" description="Basic and acidic residues" evidence="1">
    <location>
        <begin position="430"/>
        <end position="443"/>
    </location>
</feature>
<evidence type="ECO:0000256" key="1">
    <source>
        <dbReference type="SAM" id="MobiDB-lite"/>
    </source>
</evidence>
<feature type="region of interest" description="Disordered" evidence="1">
    <location>
        <begin position="404"/>
        <end position="586"/>
    </location>
</feature>
<feature type="region of interest" description="Disordered" evidence="1">
    <location>
        <begin position="1095"/>
        <end position="1122"/>
    </location>
</feature>
<accession>V2XJF6</accession>
<feature type="compositionally biased region" description="Polar residues" evidence="1">
    <location>
        <begin position="410"/>
        <end position="427"/>
    </location>
</feature>
<reference evidence="2 3" key="1">
    <citation type="journal article" date="2014" name="BMC Genomics">
        <title>Genome and secretome analysis of the hemibiotrophic fungal pathogen, Moniliophthora roreri, which causes frosty pod rot disease of cacao: mechanisms of the biotrophic and necrotrophic phases.</title>
        <authorList>
            <person name="Meinhardt L.W."/>
            <person name="Costa G.G.L."/>
            <person name="Thomazella D.P.T."/>
            <person name="Teixeira P.J.P.L."/>
            <person name="Carazzolle M.F."/>
            <person name="Schuster S.C."/>
            <person name="Carlson J.E."/>
            <person name="Guiltinan M.J."/>
            <person name="Mieczkowski P."/>
            <person name="Farmer A."/>
            <person name="Ramaraj T."/>
            <person name="Crozier J."/>
            <person name="Davis R.E."/>
            <person name="Shao J."/>
            <person name="Melnick R.L."/>
            <person name="Pereira G.A.G."/>
            <person name="Bailey B.A."/>
        </authorList>
    </citation>
    <scope>NUCLEOTIDE SEQUENCE [LARGE SCALE GENOMIC DNA]</scope>
    <source>
        <strain evidence="2 3">MCA 2997</strain>
    </source>
</reference>
<dbReference type="EMBL" id="AWSO01000229">
    <property type="protein sequence ID" value="ESK92996.1"/>
    <property type="molecule type" value="Genomic_DNA"/>
</dbReference>
<dbReference type="AlphaFoldDB" id="V2XJF6"/>
<feature type="compositionally biased region" description="Polar residues" evidence="1">
    <location>
        <begin position="997"/>
        <end position="1027"/>
    </location>
</feature>
<name>V2XJF6_MONRO</name>
<dbReference type="OrthoDB" id="3270368at2759"/>
<feature type="region of interest" description="Disordered" evidence="1">
    <location>
        <begin position="756"/>
        <end position="786"/>
    </location>
</feature>
<comment type="caution">
    <text evidence="2">The sequence shown here is derived from an EMBL/GenBank/DDBJ whole genome shotgun (WGS) entry which is preliminary data.</text>
</comment>
<feature type="region of interest" description="Disordered" evidence="1">
    <location>
        <begin position="641"/>
        <end position="709"/>
    </location>
</feature>
<evidence type="ECO:0000313" key="3">
    <source>
        <dbReference type="Proteomes" id="UP000017559"/>
    </source>
</evidence>
<protein>
    <submittedName>
        <fullName evidence="2">Uncharacterized protein</fullName>
    </submittedName>
</protein>
<feature type="compositionally biased region" description="Polar residues" evidence="1">
    <location>
        <begin position="1036"/>
        <end position="1052"/>
    </location>
</feature>
<feature type="compositionally biased region" description="Basic and acidic residues" evidence="1">
    <location>
        <begin position="565"/>
        <end position="581"/>
    </location>
</feature>
<feature type="compositionally biased region" description="Acidic residues" evidence="1">
    <location>
        <begin position="1111"/>
        <end position="1121"/>
    </location>
</feature>